<evidence type="ECO:0000313" key="2">
    <source>
        <dbReference type="Proteomes" id="UP001046350"/>
    </source>
</evidence>
<sequence length="175" mass="19158">MPPIHLTLICHAQTDAQRLGRFAQADDPLRDTLPPLTGLSTTARTLTAPELRTRQTAEGLNASVDQALRDYDLGTWQGLALKHLDPALLQAWLADPHAAPHGGETIAALCQRVAHWMDSALTPGEWSAITHPFVIRAAMLHALGAPLECFHKIDVLPLARVCFSHYGQWRLQLSG</sequence>
<dbReference type="Pfam" id="PF00300">
    <property type="entry name" value="His_Phos_1"/>
    <property type="match status" value="1"/>
</dbReference>
<dbReference type="SMART" id="SM00855">
    <property type="entry name" value="PGAM"/>
    <property type="match status" value="1"/>
</dbReference>
<gene>
    <name evidence="1" type="ORF">KSS94_04230</name>
</gene>
<dbReference type="Proteomes" id="UP001046350">
    <property type="component" value="Chromosome"/>
</dbReference>
<organism evidence="1 2">
    <name type="scientific">Pseudomonas fakonensis</name>
    <dbReference type="NCBI Taxonomy" id="2842355"/>
    <lineage>
        <taxon>Bacteria</taxon>
        <taxon>Pseudomonadati</taxon>
        <taxon>Pseudomonadota</taxon>
        <taxon>Gammaproteobacteria</taxon>
        <taxon>Pseudomonadales</taxon>
        <taxon>Pseudomonadaceae</taxon>
        <taxon>Pseudomonas</taxon>
    </lineage>
</organism>
<evidence type="ECO:0000313" key="1">
    <source>
        <dbReference type="EMBL" id="QXH52342.1"/>
    </source>
</evidence>
<protein>
    <submittedName>
        <fullName evidence="1">Histidine phosphatase family protein</fullName>
    </submittedName>
</protein>
<keyword evidence="2" id="KW-1185">Reference proteome</keyword>
<accession>A0ABX8N800</accession>
<name>A0ABX8N800_9PSED</name>
<dbReference type="InterPro" id="IPR013078">
    <property type="entry name" value="His_Pase_superF_clade-1"/>
</dbReference>
<dbReference type="RefSeq" id="WP_217841793.1">
    <property type="nucleotide sequence ID" value="NZ_CP077076.1"/>
</dbReference>
<reference evidence="1" key="1">
    <citation type="journal article" date="2021" name="Microorganisms">
        <title>The Ever-Expanding Pseudomonas Genus: Description of 43 New Species and Partition of the Pseudomonas putida Group.</title>
        <authorList>
            <person name="Girard L."/>
            <person name="Lood C."/>
            <person name="Hofte M."/>
            <person name="Vandamme P."/>
            <person name="Rokni-Zadeh H."/>
            <person name="van Noort V."/>
            <person name="Lavigne R."/>
            <person name="De Mot R."/>
        </authorList>
    </citation>
    <scope>NUCLEOTIDE SEQUENCE</scope>
    <source>
        <strain evidence="1">COW40</strain>
    </source>
</reference>
<proteinExistence type="predicted"/>
<dbReference type="EMBL" id="CP077076">
    <property type="protein sequence ID" value="QXH52342.1"/>
    <property type="molecule type" value="Genomic_DNA"/>
</dbReference>